<accession>A0A0F9IZA9</accession>
<protein>
    <submittedName>
        <fullName evidence="1">Uncharacterized protein</fullName>
    </submittedName>
</protein>
<sequence length="24" mass="2818">KANHWMTIPENVKKLELKGLELIL</sequence>
<reference evidence="1" key="1">
    <citation type="journal article" date="2015" name="Nature">
        <title>Complex archaea that bridge the gap between prokaryotes and eukaryotes.</title>
        <authorList>
            <person name="Spang A."/>
            <person name="Saw J.H."/>
            <person name="Jorgensen S.L."/>
            <person name="Zaremba-Niedzwiedzka K."/>
            <person name="Martijn J."/>
            <person name="Lind A.E."/>
            <person name="van Eijk R."/>
            <person name="Schleper C."/>
            <person name="Guy L."/>
            <person name="Ettema T.J."/>
        </authorList>
    </citation>
    <scope>NUCLEOTIDE SEQUENCE</scope>
</reference>
<comment type="caution">
    <text evidence="1">The sequence shown here is derived from an EMBL/GenBank/DDBJ whole genome shotgun (WGS) entry which is preliminary data.</text>
</comment>
<dbReference type="AlphaFoldDB" id="A0A0F9IZA9"/>
<organism evidence="1">
    <name type="scientific">marine sediment metagenome</name>
    <dbReference type="NCBI Taxonomy" id="412755"/>
    <lineage>
        <taxon>unclassified sequences</taxon>
        <taxon>metagenomes</taxon>
        <taxon>ecological metagenomes</taxon>
    </lineage>
</organism>
<proteinExistence type="predicted"/>
<dbReference type="EMBL" id="LAZR01012711">
    <property type="protein sequence ID" value="KKM25474.1"/>
    <property type="molecule type" value="Genomic_DNA"/>
</dbReference>
<gene>
    <name evidence="2" type="ORF">LCGC14_1556210</name>
    <name evidence="1" type="ORF">LCGC14_1594600</name>
</gene>
<dbReference type="EMBL" id="LAZR01011965">
    <property type="protein sequence ID" value="KKM50199.1"/>
    <property type="molecule type" value="Genomic_DNA"/>
</dbReference>
<evidence type="ECO:0000313" key="2">
    <source>
        <dbReference type="EMBL" id="KKM50199.1"/>
    </source>
</evidence>
<name>A0A0F9IZA9_9ZZZZ</name>
<feature type="non-terminal residue" evidence="1">
    <location>
        <position position="1"/>
    </location>
</feature>
<evidence type="ECO:0000313" key="1">
    <source>
        <dbReference type="EMBL" id="KKM25474.1"/>
    </source>
</evidence>